<evidence type="ECO:0000256" key="1">
    <source>
        <dbReference type="SAM" id="Phobius"/>
    </source>
</evidence>
<protein>
    <submittedName>
        <fullName evidence="2">DUF2550 domain-containing protein</fullName>
    </submittedName>
</protein>
<dbReference type="EMBL" id="JAMOIL010000002">
    <property type="protein sequence ID" value="MCM0619179.1"/>
    <property type="molecule type" value="Genomic_DNA"/>
</dbReference>
<dbReference type="InterPro" id="IPR019675">
    <property type="entry name" value="DUF2550"/>
</dbReference>
<keyword evidence="1" id="KW-1133">Transmembrane helix</keyword>
<evidence type="ECO:0000313" key="3">
    <source>
        <dbReference type="Proteomes" id="UP001139485"/>
    </source>
</evidence>
<comment type="caution">
    <text evidence="2">The sequence shown here is derived from an EMBL/GenBank/DDBJ whole genome shotgun (WGS) entry which is preliminary data.</text>
</comment>
<accession>A0A9X2IEB3</accession>
<dbReference type="Pfam" id="PF10739">
    <property type="entry name" value="DUF2550"/>
    <property type="match status" value="1"/>
</dbReference>
<name>A0A9X2IEB3_9ACTN</name>
<keyword evidence="1" id="KW-0812">Transmembrane</keyword>
<keyword evidence="3" id="KW-1185">Reference proteome</keyword>
<gene>
    <name evidence="2" type="ORF">M8330_02570</name>
</gene>
<proteinExistence type="predicted"/>
<sequence>MAIWEWLLDAALVLLALLLLYVVGLVLRRRLLGRHGGTFELAHRVDASRPGRGWALGVGRYADERLEWFRVFSLSPLPKSAWARAELEYHGRRHPDGDEQMALYPGHVVITCTGPRGAVELAMAPETVTGFQAWLEARPPGAEMPGGARS</sequence>
<dbReference type="Proteomes" id="UP001139485">
    <property type="component" value="Unassembled WGS sequence"/>
</dbReference>
<evidence type="ECO:0000313" key="2">
    <source>
        <dbReference type="EMBL" id="MCM0619179.1"/>
    </source>
</evidence>
<organism evidence="2 3">
    <name type="scientific">Nocardioides bruguierae</name>
    <dbReference type="NCBI Taxonomy" id="2945102"/>
    <lineage>
        <taxon>Bacteria</taxon>
        <taxon>Bacillati</taxon>
        <taxon>Actinomycetota</taxon>
        <taxon>Actinomycetes</taxon>
        <taxon>Propionibacteriales</taxon>
        <taxon>Nocardioidaceae</taxon>
        <taxon>Nocardioides</taxon>
    </lineage>
</organism>
<feature type="transmembrane region" description="Helical" evidence="1">
    <location>
        <begin position="6"/>
        <end position="27"/>
    </location>
</feature>
<dbReference type="AlphaFoldDB" id="A0A9X2IEB3"/>
<reference evidence="2" key="1">
    <citation type="submission" date="2022-05" db="EMBL/GenBank/DDBJ databases">
        <authorList>
            <person name="Tuo L."/>
        </authorList>
    </citation>
    <scope>NUCLEOTIDE SEQUENCE</scope>
    <source>
        <strain evidence="2">BSK12Z-4</strain>
    </source>
</reference>
<keyword evidence="1" id="KW-0472">Membrane</keyword>
<dbReference type="RefSeq" id="WP_250826073.1">
    <property type="nucleotide sequence ID" value="NZ_JAMOIL010000002.1"/>
</dbReference>